<dbReference type="EMBL" id="CXST01000001">
    <property type="protein sequence ID" value="CTQ42797.1"/>
    <property type="molecule type" value="Genomic_DNA"/>
</dbReference>
<gene>
    <name evidence="2" type="primary">tehB</name>
    <name evidence="2" type="ORF">LAL4801_01233</name>
</gene>
<dbReference type="OrthoDB" id="1853779at2"/>
<reference evidence="3" key="1">
    <citation type="submission" date="2015-07" db="EMBL/GenBank/DDBJ databases">
        <authorList>
            <person name="Rodrigo-Torres Lidia"/>
            <person name="Arahal R.David."/>
        </authorList>
    </citation>
    <scope>NUCLEOTIDE SEQUENCE [LARGE SCALE GENOMIC DNA]</scope>
    <source>
        <strain evidence="3">CECT 4801</strain>
    </source>
</reference>
<dbReference type="Pfam" id="PF13649">
    <property type="entry name" value="Methyltransf_25"/>
    <property type="match status" value="1"/>
</dbReference>
<dbReference type="SUPFAM" id="SSF53335">
    <property type="entry name" value="S-adenosyl-L-methionine-dependent methyltransferases"/>
    <property type="match status" value="1"/>
</dbReference>
<dbReference type="AlphaFoldDB" id="A0A0M6XZE0"/>
<dbReference type="GO" id="GO:0032259">
    <property type="term" value="P:methylation"/>
    <property type="evidence" value="ECO:0007669"/>
    <property type="project" value="UniProtKB-KW"/>
</dbReference>
<dbReference type="GO" id="GO:0008168">
    <property type="term" value="F:methyltransferase activity"/>
    <property type="evidence" value="ECO:0007669"/>
    <property type="project" value="UniProtKB-KW"/>
</dbReference>
<dbReference type="Gene3D" id="3.40.50.150">
    <property type="entry name" value="Vaccinia Virus protein VP39"/>
    <property type="match status" value="1"/>
</dbReference>
<keyword evidence="2" id="KW-0489">Methyltransferase</keyword>
<proteinExistence type="predicted"/>
<dbReference type="PANTHER" id="PTHR43464">
    <property type="entry name" value="METHYLTRANSFERASE"/>
    <property type="match status" value="1"/>
</dbReference>
<evidence type="ECO:0000313" key="2">
    <source>
        <dbReference type="EMBL" id="CTQ42797.1"/>
    </source>
</evidence>
<dbReference type="RefSeq" id="WP_055654852.1">
    <property type="nucleotide sequence ID" value="NZ_CP128601.1"/>
</dbReference>
<dbReference type="InterPro" id="IPR041698">
    <property type="entry name" value="Methyltransf_25"/>
</dbReference>
<dbReference type="InterPro" id="IPR029063">
    <property type="entry name" value="SAM-dependent_MTases_sf"/>
</dbReference>
<organism evidence="2 3">
    <name type="scientific">Roseibium aggregatum</name>
    <dbReference type="NCBI Taxonomy" id="187304"/>
    <lineage>
        <taxon>Bacteria</taxon>
        <taxon>Pseudomonadati</taxon>
        <taxon>Pseudomonadota</taxon>
        <taxon>Alphaproteobacteria</taxon>
        <taxon>Hyphomicrobiales</taxon>
        <taxon>Stappiaceae</taxon>
        <taxon>Roseibium</taxon>
    </lineage>
</organism>
<keyword evidence="2" id="KW-0808">Transferase</keyword>
<dbReference type="EC" id="2.1.1.265" evidence="2"/>
<feature type="domain" description="Methyltransferase" evidence="1">
    <location>
        <begin position="53"/>
        <end position="146"/>
    </location>
</feature>
<evidence type="ECO:0000259" key="1">
    <source>
        <dbReference type="Pfam" id="PF13649"/>
    </source>
</evidence>
<name>A0A0M6XZE0_9HYPH</name>
<accession>A0A0M6XZE0</accession>
<dbReference type="Proteomes" id="UP000048926">
    <property type="component" value="Unassembled WGS sequence"/>
</dbReference>
<evidence type="ECO:0000313" key="3">
    <source>
        <dbReference type="Proteomes" id="UP000048926"/>
    </source>
</evidence>
<protein>
    <submittedName>
        <fullName evidence="2">Tellurite methyltransferase</fullName>
        <ecNumber evidence="2">2.1.1.265</ecNumber>
    </submittedName>
</protein>
<sequence length="224" mass="25053">MSDTHTLEKTDTAHLAWDKRWQTEEGRADWLRPEADVAGLIERLQKQGPVKALDLGCGVGRHALSFARAGFETHAMDLSEAGLAELKKSAALESMQIATHLAPMTSLPFEDDSFDYVLSFNVIYHGDPSIVRTAISEIARVLKPGGIYQGTMLSKRNANFGIGTEIAADTWVREGDDDKDHPHFYCNAGELVSLFDRFELSYLEDKVHSKPGSWHWHMIAELNR</sequence>
<dbReference type="STRING" id="187304.B0E33_24030"/>
<keyword evidence="3" id="KW-1185">Reference proteome</keyword>
<dbReference type="CDD" id="cd02440">
    <property type="entry name" value="AdoMet_MTases"/>
    <property type="match status" value="1"/>
</dbReference>